<keyword evidence="1" id="KW-0812">Transmembrane</keyword>
<feature type="transmembrane region" description="Helical" evidence="1">
    <location>
        <begin position="71"/>
        <end position="92"/>
    </location>
</feature>
<keyword evidence="1" id="KW-0472">Membrane</keyword>
<feature type="transmembrane region" description="Helical" evidence="1">
    <location>
        <begin position="44"/>
        <end position="65"/>
    </location>
</feature>
<sequence length="102" mass="11058">MGTSKKAKNTARDSEFNAGGNINLGDTKTINVYGLEANKKDIEFVIKFFVLLMGLFAISSVLFLVFDPKNYIASIAAGGFFALLALLIVVLIRSKSQPINVN</sequence>
<dbReference type="RefSeq" id="WP_163694059.1">
    <property type="nucleotide sequence ID" value="NZ_FXTW01000003.1"/>
</dbReference>
<reference evidence="2 3" key="1">
    <citation type="submission" date="2020-01" db="EMBL/GenBank/DDBJ databases">
        <title>Muriicola jejuensis KCTC 22299.</title>
        <authorList>
            <person name="Wang G."/>
        </authorList>
    </citation>
    <scope>NUCLEOTIDE SEQUENCE [LARGE SCALE GENOMIC DNA]</scope>
    <source>
        <strain evidence="2 3">KCTC 22299</strain>
    </source>
</reference>
<dbReference type="EMBL" id="JAABOP010000005">
    <property type="protein sequence ID" value="NER11606.1"/>
    <property type="molecule type" value="Genomic_DNA"/>
</dbReference>
<dbReference type="AlphaFoldDB" id="A0A6P0UMV1"/>
<evidence type="ECO:0000256" key="1">
    <source>
        <dbReference type="SAM" id="Phobius"/>
    </source>
</evidence>
<keyword evidence="3" id="KW-1185">Reference proteome</keyword>
<keyword evidence="1" id="KW-1133">Transmembrane helix</keyword>
<accession>A0A6P0UMV1</accession>
<evidence type="ECO:0000313" key="3">
    <source>
        <dbReference type="Proteomes" id="UP000468443"/>
    </source>
</evidence>
<comment type="caution">
    <text evidence="2">The sequence shown here is derived from an EMBL/GenBank/DDBJ whole genome shotgun (WGS) entry which is preliminary data.</text>
</comment>
<dbReference type="Proteomes" id="UP000468443">
    <property type="component" value="Unassembled WGS sequence"/>
</dbReference>
<protein>
    <submittedName>
        <fullName evidence="2">Uncharacterized protein</fullName>
    </submittedName>
</protein>
<gene>
    <name evidence="2" type="ORF">GWK09_13825</name>
</gene>
<evidence type="ECO:0000313" key="2">
    <source>
        <dbReference type="EMBL" id="NER11606.1"/>
    </source>
</evidence>
<organism evidence="2 3">
    <name type="scientific">Muriicola jejuensis</name>
    <dbReference type="NCBI Taxonomy" id="504488"/>
    <lineage>
        <taxon>Bacteria</taxon>
        <taxon>Pseudomonadati</taxon>
        <taxon>Bacteroidota</taxon>
        <taxon>Flavobacteriia</taxon>
        <taxon>Flavobacteriales</taxon>
        <taxon>Flavobacteriaceae</taxon>
        <taxon>Muriicola</taxon>
    </lineage>
</organism>
<proteinExistence type="predicted"/>
<name>A0A6P0UMV1_9FLAO</name>